<evidence type="ECO:0000313" key="2">
    <source>
        <dbReference type="Proteomes" id="UP000516412"/>
    </source>
</evidence>
<dbReference type="KEGG" id="nmus:H7A79_1769"/>
<sequence>MADFMAMLPDTDGQSRTVALRFAITAAALELAAKHGITGLGAGVGMAGIKQCFDAWHSRTGTGKYEDNQIIKQAIDFMQLYAESMRFVDWNSEFTNQDHAGYRKRKEQAHLDEFWIIPAVFENEISKSFETNKTCNVLFGIKWLKRDGKDSRWQFKRYGKGRFYVLVGIEPPSQDSDNQAEQ</sequence>
<gene>
    <name evidence="1" type="ORF">H7A79_1769</name>
</gene>
<protein>
    <submittedName>
        <fullName evidence="1">Uncharacterized protein</fullName>
    </submittedName>
</protein>
<name>A0A7H1M974_9NEIS</name>
<accession>A0A7H1M974</accession>
<evidence type="ECO:0000313" key="1">
    <source>
        <dbReference type="EMBL" id="QNT58189.1"/>
    </source>
</evidence>
<keyword evidence="2" id="KW-1185">Reference proteome</keyword>
<dbReference type="Proteomes" id="UP000516412">
    <property type="component" value="Chromosome"/>
</dbReference>
<proteinExistence type="predicted"/>
<dbReference type="EMBL" id="CP060414">
    <property type="protein sequence ID" value="QNT58189.1"/>
    <property type="molecule type" value="Genomic_DNA"/>
</dbReference>
<organism evidence="1 2">
    <name type="scientific">Neisseria musculi</name>
    <dbReference type="NCBI Taxonomy" id="1815583"/>
    <lineage>
        <taxon>Bacteria</taxon>
        <taxon>Pseudomonadati</taxon>
        <taxon>Pseudomonadota</taxon>
        <taxon>Betaproteobacteria</taxon>
        <taxon>Neisseriales</taxon>
        <taxon>Neisseriaceae</taxon>
        <taxon>Neisseria</taxon>
    </lineage>
</organism>
<dbReference type="AlphaFoldDB" id="A0A7H1M974"/>
<reference evidence="1" key="1">
    <citation type="submission" date="2024-06" db="EMBL/GenBank/DDBJ databases">
        <title>Complete Genome Sequence of mouse commensal type strain Neisseria musculi.</title>
        <authorList>
            <person name="Thapa E."/>
            <person name="Aluvathingal J."/>
            <person name="Nadendla S."/>
            <person name="Mehta A."/>
            <person name="Tettelin H."/>
            <person name="Weyand N.J."/>
        </authorList>
    </citation>
    <scope>NUCLEOTIDE SEQUENCE</scope>
    <source>
        <strain evidence="1">NW831</strain>
    </source>
</reference>